<proteinExistence type="predicted"/>
<accession>A0AA40JHK3</accession>
<sequence length="193" mass="20911">MQYAKLLGIVRGETVPGECAKPLSFLKRCRLVDGYDTPVEQYHDPVDQYGADIASMSVIDERPSCSKKFGAVTLAEYVHKGRGRDLHVSCGRRILGDLGKFTPRREAYGEVFAIKRSTQQMPLQGEVLADRPEAREESLSALRVAKSPHASLAFAGRLMAVLGAVVHAGGGLHEHVLDVGELRDASLGSRVAA</sequence>
<comment type="caution">
    <text evidence="1">The sequence shown here is derived from an EMBL/GenBank/DDBJ whole genome shotgun (WGS) entry which is preliminary data.</text>
</comment>
<gene>
    <name evidence="1" type="ORF">Y036_5485</name>
</gene>
<evidence type="ECO:0000313" key="1">
    <source>
        <dbReference type="EMBL" id="KGX16076.1"/>
    </source>
</evidence>
<dbReference type="EMBL" id="JQIM01000008">
    <property type="protein sequence ID" value="KGX16076.1"/>
    <property type="molecule type" value="Genomic_DNA"/>
</dbReference>
<dbReference type="AlphaFoldDB" id="A0AA40JHK3"/>
<evidence type="ECO:0000313" key="2">
    <source>
        <dbReference type="Proteomes" id="UP000030475"/>
    </source>
</evidence>
<organism evidence="1 2">
    <name type="scientific">Burkholderia pseudomallei</name>
    <name type="common">Pseudomonas pseudomallei</name>
    <dbReference type="NCBI Taxonomy" id="28450"/>
    <lineage>
        <taxon>Bacteria</taxon>
        <taxon>Pseudomonadati</taxon>
        <taxon>Pseudomonadota</taxon>
        <taxon>Betaproteobacteria</taxon>
        <taxon>Burkholderiales</taxon>
        <taxon>Burkholderiaceae</taxon>
        <taxon>Burkholderia</taxon>
        <taxon>pseudomallei group</taxon>
    </lineage>
</organism>
<dbReference type="Proteomes" id="UP000030475">
    <property type="component" value="Unassembled WGS sequence"/>
</dbReference>
<name>A0AA40JHK3_BURPE</name>
<reference evidence="1 2" key="1">
    <citation type="submission" date="2014-08" db="EMBL/GenBank/DDBJ databases">
        <authorList>
            <person name="Bunnell A."/>
            <person name="Chain P.S."/>
            <person name="Chertkov O."/>
            <person name="Currie B.J."/>
            <person name="Daligault H.E."/>
            <person name="Davenport K.W."/>
            <person name="Davis C."/>
            <person name="Gleasner C.D."/>
            <person name="Johnson S.L."/>
            <person name="Kaestli M."/>
            <person name="Koren S."/>
            <person name="Kunde Y.A."/>
            <person name="Mayo M."/>
            <person name="McMurry K.K."/>
            <person name="Price E.P."/>
            <person name="Reitenga K.G."/>
            <person name="Robison R."/>
            <person name="Rosovitz M.J."/>
            <person name="Sarovich D.S."/>
            <person name="Teshima H."/>
        </authorList>
    </citation>
    <scope>NUCLEOTIDE SEQUENCE [LARGE SCALE GENOMIC DNA]</scope>
    <source>
        <strain evidence="1 2">MSHR44</strain>
    </source>
</reference>
<protein>
    <submittedName>
        <fullName evidence="1">Uncharacterized protein</fullName>
    </submittedName>
</protein>